<evidence type="ECO:0000313" key="6">
    <source>
        <dbReference type="EMBL" id="AAS03401.1"/>
    </source>
</evidence>
<dbReference type="SUPFAM" id="SSF51679">
    <property type="entry name" value="Bacterial luciferase-like"/>
    <property type="match status" value="1"/>
</dbReference>
<keyword evidence="4" id="KW-0503">Monooxygenase</keyword>
<dbReference type="PANTHER" id="PTHR30011">
    <property type="entry name" value="ALKANESULFONATE MONOOXYGENASE-RELATED"/>
    <property type="match status" value="1"/>
</dbReference>
<evidence type="ECO:0000256" key="5">
    <source>
        <dbReference type="SAM" id="MobiDB-lite"/>
    </source>
</evidence>
<reference evidence="6 7" key="1">
    <citation type="journal article" date="2005" name="Proc. Natl. Acad. Sci. U.S.A.">
        <title>The complete genome sequence of Mycobacterium avium subspecies paratuberculosis.</title>
        <authorList>
            <person name="Li L."/>
            <person name="Bannantine J.P."/>
            <person name="Zhang Q."/>
            <person name="Amonsin A."/>
            <person name="May B.J."/>
            <person name="Alt D."/>
            <person name="Banerji N."/>
            <person name="Kanjilal S."/>
            <person name="Kapur V."/>
        </authorList>
    </citation>
    <scope>NUCLEOTIDE SEQUENCE [LARGE SCALE GENOMIC DNA]</scope>
    <source>
        <strain evidence="7">ATCC BAA-968 / K-10</strain>
    </source>
</reference>
<dbReference type="eggNOG" id="COG2141">
    <property type="taxonomic scope" value="Bacteria"/>
</dbReference>
<dbReference type="AlphaFoldDB" id="Q741K6"/>
<evidence type="ECO:0000256" key="4">
    <source>
        <dbReference type="ARBA" id="ARBA00023033"/>
    </source>
</evidence>
<sequence length="320" mass="33057">MHRAGGHVASWFMAVALSVGIELAGDGIGERSPASGIAGLPHRLESAGVHYWVIGADRAEPPAAPSLDASVIATVAARHSSHLGLVVAAAPHRDHPYNLARRLVSVDHAARGRVGWFALDADRRIALGAGADTWTGAALGPPHTAEAIAAVRTLWRTWPFASVLGDRPTGVFADTTRLRRADVRGAYRIAGPLNVPGSRQGDLPVWQHAGAATADADVVVVEDGAPVPDGAVVRVRSVDHAALERVAGTTGAAGVLLRVPADALTAVLDDVVAAAYRRGLLATPGAGTLRQRLSLPVPAAPDLSHHPRAFDDAPNAGARL</sequence>
<dbReference type="SMR" id="Q741K6"/>
<dbReference type="InterPro" id="IPR036661">
    <property type="entry name" value="Luciferase-like_sf"/>
</dbReference>
<evidence type="ECO:0000256" key="3">
    <source>
        <dbReference type="ARBA" id="ARBA00023002"/>
    </source>
</evidence>
<dbReference type="EMBL" id="AE016958">
    <property type="protein sequence ID" value="AAS03401.1"/>
    <property type="molecule type" value="Genomic_DNA"/>
</dbReference>
<evidence type="ECO:0000256" key="2">
    <source>
        <dbReference type="ARBA" id="ARBA00022643"/>
    </source>
</evidence>
<dbReference type="GO" id="GO:0016705">
    <property type="term" value="F:oxidoreductase activity, acting on paired donors, with incorporation or reduction of molecular oxygen"/>
    <property type="evidence" value="ECO:0007669"/>
    <property type="project" value="InterPro"/>
</dbReference>
<keyword evidence="2" id="KW-0288">FMN</keyword>
<gene>
    <name evidence="6" type="ordered locus">MAP_1084c</name>
</gene>
<dbReference type="Proteomes" id="UP000000580">
    <property type="component" value="Chromosome"/>
</dbReference>
<evidence type="ECO:0000313" key="7">
    <source>
        <dbReference type="Proteomes" id="UP000000580"/>
    </source>
</evidence>
<organism evidence="6 7">
    <name type="scientific">Mycolicibacterium paratuberculosis (strain ATCC BAA-968 / K-10)</name>
    <name type="common">Mycobacterium paratuberculosis</name>
    <dbReference type="NCBI Taxonomy" id="262316"/>
    <lineage>
        <taxon>Bacteria</taxon>
        <taxon>Bacillati</taxon>
        <taxon>Actinomycetota</taxon>
        <taxon>Actinomycetes</taxon>
        <taxon>Mycobacteriales</taxon>
        <taxon>Mycobacteriaceae</taxon>
        <taxon>Mycobacterium</taxon>
        <taxon>Mycobacterium avium complex (MAC)</taxon>
    </lineage>
</organism>
<keyword evidence="1" id="KW-0285">Flavoprotein</keyword>
<accession>Q741K6</accession>
<proteinExistence type="predicted"/>
<keyword evidence="7" id="KW-1185">Reference proteome</keyword>
<name>Q741K6_MYCPA</name>
<feature type="region of interest" description="Disordered" evidence="5">
    <location>
        <begin position="300"/>
        <end position="320"/>
    </location>
</feature>
<protein>
    <recommendedName>
        <fullName evidence="8">Luciferase-like domain-containing protein</fullName>
    </recommendedName>
</protein>
<evidence type="ECO:0008006" key="8">
    <source>
        <dbReference type="Google" id="ProtNLM"/>
    </source>
</evidence>
<dbReference type="GO" id="GO:0004497">
    <property type="term" value="F:monooxygenase activity"/>
    <property type="evidence" value="ECO:0007669"/>
    <property type="project" value="UniProtKB-KW"/>
</dbReference>
<dbReference type="Gene3D" id="3.20.20.30">
    <property type="entry name" value="Luciferase-like domain"/>
    <property type="match status" value="1"/>
</dbReference>
<dbReference type="PANTHER" id="PTHR30011:SF16">
    <property type="entry name" value="C2H2 FINGER DOMAIN TRANSCRIPTION FACTOR (EUROFUNG)-RELATED"/>
    <property type="match status" value="1"/>
</dbReference>
<dbReference type="HOGENOM" id="CLU_902603_0_0_11"/>
<dbReference type="KEGG" id="mpa:MAP_1084c"/>
<keyword evidence="3" id="KW-0560">Oxidoreductase</keyword>
<dbReference type="STRING" id="262316.MAP_1084c"/>
<dbReference type="InterPro" id="IPR051260">
    <property type="entry name" value="Diverse_substr_monoxygenases"/>
</dbReference>
<evidence type="ECO:0000256" key="1">
    <source>
        <dbReference type="ARBA" id="ARBA00022630"/>
    </source>
</evidence>